<evidence type="ECO:0000313" key="1">
    <source>
        <dbReference type="EMBL" id="XDV57953.1"/>
    </source>
</evidence>
<evidence type="ECO:0008006" key="2">
    <source>
        <dbReference type="Google" id="ProtNLM"/>
    </source>
</evidence>
<gene>
    <name evidence="1" type="ORF">AB8Z38_36785</name>
</gene>
<proteinExistence type="predicted"/>
<name>A0AB39XLM0_9BRAD</name>
<accession>A0AB39XLM0</accession>
<sequence>MNRERDTIAVGTRFKINKLGAVRCPKLAKKVGIVVGLSRQSTGITVLFDGDARPSCLYRGYISSTSA</sequence>
<dbReference type="EMBL" id="CP165734">
    <property type="protein sequence ID" value="XDV57953.1"/>
    <property type="molecule type" value="Genomic_DNA"/>
</dbReference>
<protein>
    <recommendedName>
        <fullName evidence="2">Transposase</fullName>
    </recommendedName>
</protein>
<organism evidence="1">
    <name type="scientific">Bradyrhizobium sp. LLZ17</name>
    <dbReference type="NCBI Taxonomy" id="3239388"/>
    <lineage>
        <taxon>Bacteria</taxon>
        <taxon>Pseudomonadati</taxon>
        <taxon>Pseudomonadota</taxon>
        <taxon>Alphaproteobacteria</taxon>
        <taxon>Hyphomicrobiales</taxon>
        <taxon>Nitrobacteraceae</taxon>
        <taxon>Bradyrhizobium</taxon>
    </lineage>
</organism>
<dbReference type="AlphaFoldDB" id="A0AB39XLM0"/>
<dbReference type="RefSeq" id="WP_369722414.1">
    <property type="nucleotide sequence ID" value="NZ_CP165734.1"/>
</dbReference>
<reference evidence="1" key="1">
    <citation type="submission" date="2024-08" db="EMBL/GenBank/DDBJ databases">
        <authorList>
            <person name="Chaddad Z."/>
            <person name="Lamrabet M."/>
            <person name="Bouhnik O."/>
            <person name="Alami S."/>
            <person name="Wipf D."/>
            <person name="Courty P.E."/>
            <person name="Missbah El Idrissi M."/>
        </authorList>
    </citation>
    <scope>NUCLEOTIDE SEQUENCE</scope>
    <source>
        <strain evidence="1">LLZ17</strain>
    </source>
</reference>